<evidence type="ECO:0000256" key="1">
    <source>
        <dbReference type="ARBA" id="ARBA00022741"/>
    </source>
</evidence>
<name>A0A4V0Z1B6_9MICO</name>
<evidence type="ECO:0000256" key="3">
    <source>
        <dbReference type="ARBA" id="ARBA00022840"/>
    </source>
</evidence>
<evidence type="ECO:0000259" key="6">
    <source>
        <dbReference type="SMART" id="SM00797"/>
    </source>
</evidence>
<dbReference type="SMART" id="SM00797">
    <property type="entry name" value="AHS2"/>
    <property type="match status" value="1"/>
</dbReference>
<dbReference type="Pfam" id="PF02626">
    <property type="entry name" value="CT_A_B"/>
    <property type="match status" value="1"/>
</dbReference>
<dbReference type="InterPro" id="IPR003833">
    <property type="entry name" value="CT_C_D"/>
</dbReference>
<dbReference type="PANTHER" id="PTHR43309">
    <property type="entry name" value="5-OXOPROLINASE SUBUNIT C"/>
    <property type="match status" value="1"/>
</dbReference>
<dbReference type="OrthoDB" id="9768696at2"/>
<keyword evidence="2" id="KW-0378">Hydrolase</keyword>
<keyword evidence="1" id="KW-0547">Nucleotide-binding</keyword>
<dbReference type="InterPro" id="IPR052708">
    <property type="entry name" value="PxpC"/>
</dbReference>
<dbReference type="GO" id="GO:0016787">
    <property type="term" value="F:hydrolase activity"/>
    <property type="evidence" value="ECO:0007669"/>
    <property type="project" value="UniProtKB-KW"/>
</dbReference>
<feature type="domain" description="Carboxyltransferase" evidence="6">
    <location>
        <begin position="286"/>
        <end position="565"/>
    </location>
</feature>
<organism evidence="7 8">
    <name type="scientific">Leucobacter triazinivorans</name>
    <dbReference type="NCBI Taxonomy" id="1784719"/>
    <lineage>
        <taxon>Bacteria</taxon>
        <taxon>Bacillati</taxon>
        <taxon>Actinomycetota</taxon>
        <taxon>Actinomycetes</taxon>
        <taxon>Micrococcales</taxon>
        <taxon>Microbacteriaceae</taxon>
        <taxon>Leucobacter</taxon>
    </lineage>
</organism>
<evidence type="ECO:0000313" key="7">
    <source>
        <dbReference type="EMBL" id="QBE47839.1"/>
    </source>
</evidence>
<dbReference type="InterPro" id="IPR029000">
    <property type="entry name" value="Cyclophilin-like_dom_sf"/>
</dbReference>
<dbReference type="EMBL" id="CP035806">
    <property type="protein sequence ID" value="QBE47839.1"/>
    <property type="molecule type" value="Genomic_DNA"/>
</dbReference>
<dbReference type="Gene3D" id="3.30.1360.40">
    <property type="match status" value="1"/>
</dbReference>
<dbReference type="AlphaFoldDB" id="A0A4V0Z1B6"/>
<dbReference type="PANTHER" id="PTHR43309:SF3">
    <property type="entry name" value="5-OXOPROLINASE SUBUNIT C"/>
    <property type="match status" value="1"/>
</dbReference>
<keyword evidence="7" id="KW-0456">Lyase</keyword>
<evidence type="ECO:0000256" key="4">
    <source>
        <dbReference type="SAM" id="MobiDB-lite"/>
    </source>
</evidence>
<keyword evidence="8" id="KW-1185">Reference proteome</keyword>
<reference evidence="7 8" key="1">
    <citation type="submission" date="2019-02" db="EMBL/GenBank/DDBJ databases">
        <authorList>
            <person name="Sun L."/>
            <person name="Pan D."/>
            <person name="Wu X."/>
        </authorList>
    </citation>
    <scope>NUCLEOTIDE SEQUENCE [LARGE SCALE GENOMIC DNA]</scope>
    <source>
        <strain evidence="7 8">JW-1</strain>
    </source>
</reference>
<dbReference type="SUPFAM" id="SSF50891">
    <property type="entry name" value="Cyclophilin-like"/>
    <property type="match status" value="2"/>
</dbReference>
<gene>
    <name evidence="7" type="ORF">EVS81_02505</name>
</gene>
<feature type="domain" description="Carboxyltransferase" evidence="5">
    <location>
        <begin position="18"/>
        <end position="208"/>
    </location>
</feature>
<feature type="region of interest" description="Disordered" evidence="4">
    <location>
        <begin position="619"/>
        <end position="640"/>
    </location>
</feature>
<dbReference type="GO" id="GO:0005524">
    <property type="term" value="F:ATP binding"/>
    <property type="evidence" value="ECO:0007669"/>
    <property type="project" value="UniProtKB-KW"/>
</dbReference>
<accession>A0A4V0Z1B6</accession>
<evidence type="ECO:0000313" key="8">
    <source>
        <dbReference type="Proteomes" id="UP000289260"/>
    </source>
</evidence>
<dbReference type="KEGG" id="ltr:EVS81_02505"/>
<dbReference type="NCBIfam" id="TIGR00724">
    <property type="entry name" value="urea_amlyse_rel"/>
    <property type="match status" value="1"/>
</dbReference>
<dbReference type="Pfam" id="PF02682">
    <property type="entry name" value="CT_C_D"/>
    <property type="match status" value="1"/>
</dbReference>
<dbReference type="Gene3D" id="2.40.100.10">
    <property type="entry name" value="Cyclophilin-like"/>
    <property type="match status" value="2"/>
</dbReference>
<dbReference type="RefSeq" id="WP_130108990.1">
    <property type="nucleotide sequence ID" value="NZ_CP035806.1"/>
</dbReference>
<evidence type="ECO:0000259" key="5">
    <source>
        <dbReference type="SMART" id="SM00796"/>
    </source>
</evidence>
<evidence type="ECO:0000256" key="2">
    <source>
        <dbReference type="ARBA" id="ARBA00022801"/>
    </source>
</evidence>
<protein>
    <submittedName>
        <fullName evidence="7">5-oxoprolinase/urea amidolyase family protein</fullName>
    </submittedName>
</protein>
<dbReference type="SUPFAM" id="SSF160467">
    <property type="entry name" value="PH0987 N-terminal domain-like"/>
    <property type="match status" value="1"/>
</dbReference>
<dbReference type="InterPro" id="IPR003778">
    <property type="entry name" value="CT_A_B"/>
</dbReference>
<proteinExistence type="predicted"/>
<dbReference type="SMART" id="SM00796">
    <property type="entry name" value="AHS1"/>
    <property type="match status" value="1"/>
</dbReference>
<sequence>MSGGASEPPHAARCAVPSRILPVGDLAILVELPELTGVLAAAEALRRLALPGVVDIVPAARTVLVRCEDRAALRRAAAAVREVEIRAPRTGGADRETTVEVVYDGADLAEVASLTGLSVERVVAAHTGTAWTAAFGGFAPGFVYLSGGDRRLEVPRLDSPRAAVPAGSVALAGGFSAVYPAASPGGWRLLGRTASVMWDETRDPPALIAPGDTVRFLAARESLAVRRGPAVGGAAERGTEHPVSRVVPARSAEPAAPAAHSESALTVVDPGLLTLVQDAGRPGRAAVGVSESGALDRAAMRRANLAVGNRPGAAVLENLNGGLGLQPGHPLLVAVTGTDAEVRVEDHRGTGVRRMTVGHPFELLPGETLRLGAPSDGLRCYVAVRGGIAGGRVMGSASHDSLSGLGPAPLRRGDRLAVGSDTDGGVQPMTEPAHPRGAVVLRFVPGPRDEWFTDAAAASFAFRTWSVTARSNRIGLRLDGAPLERKRPGELPTEGMVRGSVQVPPDGQPVLFLADHPVTGGYPVIGTVVDADLDRAAQLRPGAVIRFVTVDPDDIGEARDATAPAPGRVSFSFEVDGRRYGATVPGAVAEALESALAGDDDGRLERLLQPLIAALARGEADGAGEAAPHRERADSGPPST</sequence>
<dbReference type="Proteomes" id="UP000289260">
    <property type="component" value="Chromosome"/>
</dbReference>
<keyword evidence="3" id="KW-0067">ATP-binding</keyword>
<dbReference type="GO" id="GO:0016829">
    <property type="term" value="F:lyase activity"/>
    <property type="evidence" value="ECO:0007669"/>
    <property type="project" value="UniProtKB-KW"/>
</dbReference>